<dbReference type="AlphaFoldDB" id="A0A7Y0ZV87"/>
<name>A0A7Y0ZV87_PSEVE</name>
<reference evidence="1 2" key="1">
    <citation type="journal article" date="2020" name="Front. Microbiol.">
        <title>Genetic Organization of the aprX-lipA2 Operon Affects the Proteolytic Potential of Pseudomonas Species in Milk.</title>
        <authorList>
            <person name="Maier C."/>
            <person name="Huptas C."/>
            <person name="von Neubeck M."/>
            <person name="Scherer S."/>
            <person name="Wenning M."/>
            <person name="Lucking G."/>
        </authorList>
    </citation>
    <scope>NUCLEOTIDE SEQUENCE [LARGE SCALE GENOMIC DNA]</scope>
    <source>
        <strain evidence="1 2">WS 4671</strain>
    </source>
</reference>
<organism evidence="1 2">
    <name type="scientific">Pseudomonas veronii</name>
    <dbReference type="NCBI Taxonomy" id="76761"/>
    <lineage>
        <taxon>Bacteria</taxon>
        <taxon>Pseudomonadati</taxon>
        <taxon>Pseudomonadota</taxon>
        <taxon>Gammaproteobacteria</taxon>
        <taxon>Pseudomonadales</taxon>
        <taxon>Pseudomonadaceae</taxon>
        <taxon>Pseudomonas</taxon>
    </lineage>
</organism>
<evidence type="ECO:0000313" key="2">
    <source>
        <dbReference type="Proteomes" id="UP000552560"/>
    </source>
</evidence>
<gene>
    <name evidence="1" type="ORF">HBO43_18770</name>
</gene>
<dbReference type="Pfam" id="PF05766">
    <property type="entry name" value="NinG"/>
    <property type="match status" value="1"/>
</dbReference>
<sequence>MKRTPLQRKTPLTSNGPRRKRCPECRVMFTPSRSSQAVCGEIECAIAYGKSEKGQASAKKALADVGRRDIEARKEALKTRADHAKEAQTVMNRYVRLRDAHLGCISCDKPATWGGQWHCSHFRSVGAAAHLRFNLWNMNKSCSQCNAHLSGNIMVYRPRLVEKIGAEKVAWLERNQDLVRHEIPYLKRLKSVFTKKAKRLEKRYEGFGSCAAM</sequence>
<accession>A0A7Y0ZV87</accession>
<comment type="caution">
    <text evidence="1">The sequence shown here is derived from an EMBL/GenBank/DDBJ whole genome shotgun (WGS) entry which is preliminary data.</text>
</comment>
<dbReference type="EMBL" id="JAAQWE010000018">
    <property type="protein sequence ID" value="NMX98642.1"/>
    <property type="molecule type" value="Genomic_DNA"/>
</dbReference>
<evidence type="ECO:0000313" key="1">
    <source>
        <dbReference type="EMBL" id="NMX98642.1"/>
    </source>
</evidence>
<dbReference type="InterPro" id="IPR008713">
    <property type="entry name" value="Phage_lambda_NinG"/>
</dbReference>
<proteinExistence type="predicted"/>
<protein>
    <submittedName>
        <fullName evidence="1">Recombination protein NinG</fullName>
    </submittedName>
</protein>
<dbReference type="Proteomes" id="UP000552560">
    <property type="component" value="Unassembled WGS sequence"/>
</dbReference>
<dbReference type="RefSeq" id="WP_169850622.1">
    <property type="nucleotide sequence ID" value="NZ_JAAQWE010000018.1"/>
</dbReference>